<dbReference type="EC" id="5.2.1.8" evidence="3"/>
<evidence type="ECO:0000256" key="3">
    <source>
        <dbReference type="PROSITE-ProRule" id="PRU00277"/>
    </source>
</evidence>
<organism evidence="8">
    <name type="scientific">Odontomachus monticola</name>
    <name type="common">Trap-jaw ant</name>
    <dbReference type="NCBI Taxonomy" id="613454"/>
    <lineage>
        <taxon>Eukaryota</taxon>
        <taxon>Metazoa</taxon>
        <taxon>Ecdysozoa</taxon>
        <taxon>Arthropoda</taxon>
        <taxon>Hexapoda</taxon>
        <taxon>Insecta</taxon>
        <taxon>Pterygota</taxon>
        <taxon>Neoptera</taxon>
        <taxon>Endopterygota</taxon>
        <taxon>Hymenoptera</taxon>
        <taxon>Apocrita</taxon>
        <taxon>Aculeata</taxon>
        <taxon>Formicoidea</taxon>
        <taxon>Formicidae</taxon>
        <taxon>Ponerinae</taxon>
        <taxon>Ponerini</taxon>
        <taxon>Odontomachus</taxon>
    </lineage>
</organism>
<dbReference type="GO" id="GO:0005829">
    <property type="term" value="C:cytosol"/>
    <property type="evidence" value="ECO:0007669"/>
    <property type="project" value="TreeGrafter"/>
</dbReference>
<dbReference type="GO" id="GO:0043066">
    <property type="term" value="P:negative regulation of apoptotic process"/>
    <property type="evidence" value="ECO:0007669"/>
    <property type="project" value="TreeGrafter"/>
</dbReference>
<reference evidence="8" key="1">
    <citation type="journal article" date="2017" name="Toxins">
        <title>Combined Venom Gland Transcriptomic and Venom Peptidomic Analysis of the Predatory Ant Odontomachus monticola.</title>
        <authorList>
            <person name="Kazuma K."/>
            <person name="Masuko K."/>
            <person name="Konno K."/>
            <person name="Inagaki H."/>
        </authorList>
    </citation>
    <scope>NUCLEOTIDE SEQUENCE</scope>
    <source>
        <tissue evidence="8">Venom gland and sac</tissue>
    </source>
</reference>
<dbReference type="EMBL" id="FX986032">
    <property type="protein sequence ID" value="BBF97989.1"/>
    <property type="molecule type" value="mRNA"/>
</dbReference>
<feature type="transmembrane region" description="Helical" evidence="6">
    <location>
        <begin position="363"/>
        <end position="384"/>
    </location>
</feature>
<evidence type="ECO:0000256" key="5">
    <source>
        <dbReference type="SAM" id="MobiDB-lite"/>
    </source>
</evidence>
<dbReference type="Gene3D" id="3.10.50.40">
    <property type="match status" value="1"/>
</dbReference>
<dbReference type="PROSITE" id="PS50059">
    <property type="entry name" value="FKBP_PPIASE"/>
    <property type="match status" value="1"/>
</dbReference>
<keyword evidence="3" id="KW-0697">Rotamase</keyword>
<dbReference type="GO" id="GO:0012505">
    <property type="term" value="C:endomembrane system"/>
    <property type="evidence" value="ECO:0007669"/>
    <property type="project" value="TreeGrafter"/>
</dbReference>
<dbReference type="InterPro" id="IPR001179">
    <property type="entry name" value="PPIase_FKBP_dom"/>
</dbReference>
<dbReference type="InterPro" id="IPR019734">
    <property type="entry name" value="TPR_rpt"/>
</dbReference>
<dbReference type="Gene3D" id="1.25.40.10">
    <property type="entry name" value="Tetratricopeptide repeat domain"/>
    <property type="match status" value="1"/>
</dbReference>
<feature type="region of interest" description="Disordered" evidence="5">
    <location>
        <begin position="27"/>
        <end position="51"/>
    </location>
</feature>
<dbReference type="Pfam" id="PF00254">
    <property type="entry name" value="FKBP_C"/>
    <property type="match status" value="1"/>
</dbReference>
<reference evidence="8" key="2">
    <citation type="submission" date="2018-08" db="EMBL/GenBank/DDBJ databases">
        <authorList>
            <person name="Ferrada E.E."/>
            <person name="Latorre B.A."/>
        </authorList>
    </citation>
    <scope>NUCLEOTIDE SEQUENCE</scope>
    <source>
        <tissue evidence="8">Venom gland and sac</tissue>
    </source>
</reference>
<keyword evidence="1" id="KW-0677">Repeat</keyword>
<dbReference type="PROSITE" id="PS50005">
    <property type="entry name" value="TPR"/>
    <property type="match status" value="1"/>
</dbReference>
<dbReference type="AlphaFoldDB" id="A0A348G6B6"/>
<dbReference type="Pfam" id="PF13181">
    <property type="entry name" value="TPR_8"/>
    <property type="match status" value="1"/>
</dbReference>
<dbReference type="GO" id="GO:0005740">
    <property type="term" value="C:mitochondrial envelope"/>
    <property type="evidence" value="ECO:0007669"/>
    <property type="project" value="TreeGrafter"/>
</dbReference>
<dbReference type="GO" id="GO:0003755">
    <property type="term" value="F:peptidyl-prolyl cis-trans isomerase activity"/>
    <property type="evidence" value="ECO:0007669"/>
    <property type="project" value="UniProtKB-KW"/>
</dbReference>
<gene>
    <name evidence="8" type="primary">FKBP5_OM</name>
</gene>
<comment type="catalytic activity">
    <reaction evidence="3">
        <text>[protein]-peptidylproline (omega=180) = [protein]-peptidylproline (omega=0)</text>
        <dbReference type="Rhea" id="RHEA:16237"/>
        <dbReference type="Rhea" id="RHEA-COMP:10747"/>
        <dbReference type="Rhea" id="RHEA-COMP:10748"/>
        <dbReference type="ChEBI" id="CHEBI:83833"/>
        <dbReference type="ChEBI" id="CHEBI:83834"/>
        <dbReference type="EC" id="5.2.1.8"/>
    </reaction>
</comment>
<dbReference type="SMART" id="SM00028">
    <property type="entry name" value="TPR"/>
    <property type="match status" value="2"/>
</dbReference>
<keyword evidence="3 8" id="KW-0413">Isomerase</keyword>
<dbReference type="PANTHER" id="PTHR46512:SF1">
    <property type="entry name" value="PEPTIDYLPROLYL ISOMERASE"/>
    <property type="match status" value="1"/>
</dbReference>
<keyword evidence="2 4" id="KW-0802">TPR repeat</keyword>
<protein>
    <recommendedName>
        <fullName evidence="3">peptidylprolyl isomerase</fullName>
        <ecNumber evidence="3">5.2.1.8</ecNumber>
    </recommendedName>
</protein>
<name>A0A348G6B6_ODOMO</name>
<dbReference type="PANTHER" id="PTHR46512">
    <property type="entry name" value="PEPTIDYLPROLYL ISOMERASE"/>
    <property type="match status" value="1"/>
</dbReference>
<feature type="domain" description="PPIase FKBP-type" evidence="7">
    <location>
        <begin position="83"/>
        <end position="167"/>
    </location>
</feature>
<dbReference type="GO" id="GO:0044183">
    <property type="term" value="F:protein folding chaperone"/>
    <property type="evidence" value="ECO:0007669"/>
    <property type="project" value="TreeGrafter"/>
</dbReference>
<keyword evidence="6" id="KW-1133">Transmembrane helix</keyword>
<evidence type="ECO:0000256" key="4">
    <source>
        <dbReference type="PROSITE-ProRule" id="PRU00339"/>
    </source>
</evidence>
<dbReference type="InterPro" id="IPR011990">
    <property type="entry name" value="TPR-like_helical_dom_sf"/>
</dbReference>
<feature type="repeat" description="TPR" evidence="4">
    <location>
        <begin position="243"/>
        <end position="276"/>
    </location>
</feature>
<evidence type="ECO:0000259" key="7">
    <source>
        <dbReference type="PROSITE" id="PS50059"/>
    </source>
</evidence>
<dbReference type="GO" id="GO:0016020">
    <property type="term" value="C:membrane"/>
    <property type="evidence" value="ECO:0007669"/>
    <property type="project" value="TreeGrafter"/>
</dbReference>
<evidence type="ECO:0000256" key="1">
    <source>
        <dbReference type="ARBA" id="ARBA00022737"/>
    </source>
</evidence>
<evidence type="ECO:0000256" key="2">
    <source>
        <dbReference type="ARBA" id="ARBA00022803"/>
    </source>
</evidence>
<dbReference type="InterPro" id="IPR050754">
    <property type="entry name" value="FKBP4/5/8-like"/>
</dbReference>
<evidence type="ECO:0000313" key="8">
    <source>
        <dbReference type="EMBL" id="BBF97989.1"/>
    </source>
</evidence>
<sequence length="385" mass="43413">MTVGTLENTEMGKDFVQDSKTQADFIQEESNSNTEGEVDSNNPVTKESLNNHSKDEWMDIFGNGQLRKKVLVKGEHGTRPNRGDTCILKIVGRIDTFKVVENLDSVVIQLGDLDVVQGLDLAIALMDVSEIADIEVHPRFAYGDLGLKPDIPPNTIVTYTVELKAIESDTDIEMLSIKQRKELGNKKRERGNWWFFREEPTLAIQCYRRALDFLSPKSNTFSNLDEIDIIGDADLQNLLEDRMKVYNNLAASQMKIQSYDVALESVENVLSFQPRNVKALFRKGKILHFKGEHAQAYATLLQAAKLEPESKIIQAELTVLKEKNAKDALHEKHLYRKMLGTNKNANTSKKTNIEEKWRTNRTVWSLVGGASAAILVGLLAYRFAS</sequence>
<dbReference type="SUPFAM" id="SSF54534">
    <property type="entry name" value="FKBP-like"/>
    <property type="match status" value="1"/>
</dbReference>
<dbReference type="SUPFAM" id="SSF48452">
    <property type="entry name" value="TPR-like"/>
    <property type="match status" value="1"/>
</dbReference>
<keyword evidence="6" id="KW-0472">Membrane</keyword>
<proteinExistence type="evidence at transcript level"/>
<evidence type="ECO:0000256" key="6">
    <source>
        <dbReference type="SAM" id="Phobius"/>
    </source>
</evidence>
<accession>A0A348G6B6</accession>
<dbReference type="InterPro" id="IPR046357">
    <property type="entry name" value="PPIase_dom_sf"/>
</dbReference>
<keyword evidence="6" id="KW-0812">Transmembrane</keyword>